<keyword evidence="1" id="KW-1133">Transmembrane helix</keyword>
<gene>
    <name evidence="2" type="ORF">L798_09117</name>
</gene>
<keyword evidence="1" id="KW-0812">Transmembrane</keyword>
<evidence type="ECO:0000313" key="3">
    <source>
        <dbReference type="Proteomes" id="UP000027135"/>
    </source>
</evidence>
<evidence type="ECO:0000256" key="1">
    <source>
        <dbReference type="SAM" id="Phobius"/>
    </source>
</evidence>
<organism evidence="2 3">
    <name type="scientific">Zootermopsis nevadensis</name>
    <name type="common">Dampwood termite</name>
    <dbReference type="NCBI Taxonomy" id="136037"/>
    <lineage>
        <taxon>Eukaryota</taxon>
        <taxon>Metazoa</taxon>
        <taxon>Ecdysozoa</taxon>
        <taxon>Arthropoda</taxon>
        <taxon>Hexapoda</taxon>
        <taxon>Insecta</taxon>
        <taxon>Pterygota</taxon>
        <taxon>Neoptera</taxon>
        <taxon>Polyneoptera</taxon>
        <taxon>Dictyoptera</taxon>
        <taxon>Blattodea</taxon>
        <taxon>Blattoidea</taxon>
        <taxon>Termitoidae</taxon>
        <taxon>Termopsidae</taxon>
        <taxon>Zootermopsis</taxon>
    </lineage>
</organism>
<dbReference type="EMBL" id="KK852758">
    <property type="protein sequence ID" value="KDR17050.1"/>
    <property type="molecule type" value="Genomic_DNA"/>
</dbReference>
<evidence type="ECO:0000313" key="2">
    <source>
        <dbReference type="EMBL" id="KDR17050.1"/>
    </source>
</evidence>
<feature type="transmembrane region" description="Helical" evidence="1">
    <location>
        <begin position="42"/>
        <end position="63"/>
    </location>
</feature>
<sequence length="109" mass="12649">MFDFSPDDEDRMFLSKIGYTNLFHKVQTPNKRIVMNSNEFHIYFKYNCPFFPFVVLHVVIIFAKRRPYKACKIVKSVKRVSYLTTLVLFWGTLGHSPGFCVVASLGTTS</sequence>
<protein>
    <submittedName>
        <fullName evidence="2">Uncharacterized protein</fullName>
    </submittedName>
</protein>
<dbReference type="InParanoid" id="A0A067RDW4"/>
<name>A0A067RDW4_ZOONE</name>
<dbReference type="AlphaFoldDB" id="A0A067RDW4"/>
<keyword evidence="3" id="KW-1185">Reference proteome</keyword>
<accession>A0A067RDW4</accession>
<dbReference type="Proteomes" id="UP000027135">
    <property type="component" value="Unassembled WGS sequence"/>
</dbReference>
<proteinExistence type="predicted"/>
<keyword evidence="1" id="KW-0472">Membrane</keyword>
<reference evidence="2 3" key="1">
    <citation type="journal article" date="2014" name="Nat. Commun.">
        <title>Molecular traces of alternative social organization in a termite genome.</title>
        <authorList>
            <person name="Terrapon N."/>
            <person name="Li C."/>
            <person name="Robertson H.M."/>
            <person name="Ji L."/>
            <person name="Meng X."/>
            <person name="Booth W."/>
            <person name="Chen Z."/>
            <person name="Childers C.P."/>
            <person name="Glastad K.M."/>
            <person name="Gokhale K."/>
            <person name="Gowin J."/>
            <person name="Gronenberg W."/>
            <person name="Hermansen R.A."/>
            <person name="Hu H."/>
            <person name="Hunt B.G."/>
            <person name="Huylmans A.K."/>
            <person name="Khalil S.M."/>
            <person name="Mitchell R.D."/>
            <person name="Munoz-Torres M.C."/>
            <person name="Mustard J.A."/>
            <person name="Pan H."/>
            <person name="Reese J.T."/>
            <person name="Scharf M.E."/>
            <person name="Sun F."/>
            <person name="Vogel H."/>
            <person name="Xiao J."/>
            <person name="Yang W."/>
            <person name="Yang Z."/>
            <person name="Yang Z."/>
            <person name="Zhou J."/>
            <person name="Zhu J."/>
            <person name="Brent C.S."/>
            <person name="Elsik C.G."/>
            <person name="Goodisman M.A."/>
            <person name="Liberles D.A."/>
            <person name="Roe R.M."/>
            <person name="Vargo E.L."/>
            <person name="Vilcinskas A."/>
            <person name="Wang J."/>
            <person name="Bornberg-Bauer E."/>
            <person name="Korb J."/>
            <person name="Zhang G."/>
            <person name="Liebig J."/>
        </authorList>
    </citation>
    <scope>NUCLEOTIDE SEQUENCE [LARGE SCALE GENOMIC DNA]</scope>
    <source>
        <tissue evidence="2">Whole organism</tissue>
    </source>
</reference>
<feature type="transmembrane region" description="Helical" evidence="1">
    <location>
        <begin position="83"/>
        <end position="106"/>
    </location>
</feature>